<protein>
    <recommendedName>
        <fullName evidence="1">C2H2-type domain-containing protein</fullName>
    </recommendedName>
</protein>
<proteinExistence type="predicted"/>
<sequence length="255" mass="29675">MGTPVDKLEDTRNLSDEMDATPQELKPIIHRFGNKYCKICKEIFLSVTAFEHHMNTNHQSGANSCPDPNSMSFTRINQSNCPETSLTAPFDRAVRPAIAEVKNNESRRMPRRTFFQQSENYHSHVATALLGEMPPTDQSARENLDAMIHRISKVTFFEMINFMNMQSLNSISEKKETDAVKEEKKLMKHFQKIVPLYIQKKQDHLCHLNEMEKKLVDIVKDEKKLLKVIRTLKCDDRLDVRKLIKHFGMDIRFLP</sequence>
<keyword evidence="3" id="KW-1185">Reference proteome</keyword>
<organism evidence="2 3">
    <name type="scientific">Trichonephila clavata</name>
    <name type="common">Joro spider</name>
    <name type="synonym">Nephila clavata</name>
    <dbReference type="NCBI Taxonomy" id="2740835"/>
    <lineage>
        <taxon>Eukaryota</taxon>
        <taxon>Metazoa</taxon>
        <taxon>Ecdysozoa</taxon>
        <taxon>Arthropoda</taxon>
        <taxon>Chelicerata</taxon>
        <taxon>Arachnida</taxon>
        <taxon>Araneae</taxon>
        <taxon>Araneomorphae</taxon>
        <taxon>Entelegynae</taxon>
        <taxon>Araneoidea</taxon>
        <taxon>Nephilidae</taxon>
        <taxon>Trichonephila</taxon>
    </lineage>
</organism>
<dbReference type="AlphaFoldDB" id="A0A8X6HL37"/>
<dbReference type="EMBL" id="BMAO01015918">
    <property type="protein sequence ID" value="GFR05164.1"/>
    <property type="molecule type" value="Genomic_DNA"/>
</dbReference>
<reference evidence="2" key="1">
    <citation type="submission" date="2020-07" db="EMBL/GenBank/DDBJ databases">
        <title>Multicomponent nature underlies the extraordinary mechanical properties of spider dragline silk.</title>
        <authorList>
            <person name="Kono N."/>
            <person name="Nakamura H."/>
            <person name="Mori M."/>
            <person name="Yoshida Y."/>
            <person name="Ohtoshi R."/>
            <person name="Malay A.D."/>
            <person name="Moran D.A.P."/>
            <person name="Tomita M."/>
            <person name="Numata K."/>
            <person name="Arakawa K."/>
        </authorList>
    </citation>
    <scope>NUCLEOTIDE SEQUENCE</scope>
</reference>
<comment type="caution">
    <text evidence="2">The sequence shown here is derived from an EMBL/GenBank/DDBJ whole genome shotgun (WGS) entry which is preliminary data.</text>
</comment>
<dbReference type="InterPro" id="IPR013087">
    <property type="entry name" value="Znf_C2H2_type"/>
</dbReference>
<evidence type="ECO:0000313" key="3">
    <source>
        <dbReference type="Proteomes" id="UP000887116"/>
    </source>
</evidence>
<evidence type="ECO:0000259" key="1">
    <source>
        <dbReference type="PROSITE" id="PS00028"/>
    </source>
</evidence>
<dbReference type="PROSITE" id="PS00028">
    <property type="entry name" value="ZINC_FINGER_C2H2_1"/>
    <property type="match status" value="1"/>
</dbReference>
<evidence type="ECO:0000313" key="2">
    <source>
        <dbReference type="EMBL" id="GFR05164.1"/>
    </source>
</evidence>
<gene>
    <name evidence="2" type="ORF">TNCT_373631</name>
</gene>
<accession>A0A8X6HL37</accession>
<dbReference type="Proteomes" id="UP000887116">
    <property type="component" value="Unassembled WGS sequence"/>
</dbReference>
<feature type="domain" description="C2H2-type" evidence="1">
    <location>
        <begin position="37"/>
        <end position="58"/>
    </location>
</feature>
<name>A0A8X6HL37_TRICU</name>